<proteinExistence type="predicted"/>
<dbReference type="AlphaFoldDB" id="A0A9N9H4J8"/>
<accession>A0A9N9H4J8</accession>
<keyword evidence="2" id="KW-1185">Reference proteome</keyword>
<comment type="caution">
    <text evidence="1">The sequence shown here is derived from an EMBL/GenBank/DDBJ whole genome shotgun (WGS) entry which is preliminary data.</text>
</comment>
<dbReference type="Proteomes" id="UP000789739">
    <property type="component" value="Unassembled WGS sequence"/>
</dbReference>
<evidence type="ECO:0000313" key="1">
    <source>
        <dbReference type="EMBL" id="CAG8656163.1"/>
    </source>
</evidence>
<gene>
    <name evidence="1" type="ORF">PBRASI_LOCUS10528</name>
</gene>
<evidence type="ECO:0000313" key="2">
    <source>
        <dbReference type="Proteomes" id="UP000789739"/>
    </source>
</evidence>
<name>A0A9N9H4J8_9GLOM</name>
<feature type="non-terminal residue" evidence="1">
    <location>
        <position position="157"/>
    </location>
</feature>
<protein>
    <submittedName>
        <fullName evidence="1">3310_t:CDS:1</fullName>
    </submittedName>
</protein>
<sequence length="157" mass="17615">VLVFDSSTTYTKKWQKVSTIAIAKHYLACKKIIIIYLIMAGLNKDMGFRGLLSYLNNKIYVVVMGPNTELRIQAQAGGIARLYFTDNNGNGTQAPNGFTLTDVQGNVLPSFLINGSSSYFVTWANSYEMRMNGQRFGGLTTQKQAIDLDRNYHHYVI</sequence>
<dbReference type="EMBL" id="CAJVPI010003239">
    <property type="protein sequence ID" value="CAG8656163.1"/>
    <property type="molecule type" value="Genomic_DNA"/>
</dbReference>
<reference evidence="1" key="1">
    <citation type="submission" date="2021-06" db="EMBL/GenBank/DDBJ databases">
        <authorList>
            <person name="Kallberg Y."/>
            <person name="Tangrot J."/>
            <person name="Rosling A."/>
        </authorList>
    </citation>
    <scope>NUCLEOTIDE SEQUENCE</scope>
    <source>
        <strain evidence="1">BR232B</strain>
    </source>
</reference>
<dbReference type="OrthoDB" id="2130967at2759"/>
<organism evidence="1 2">
    <name type="scientific">Paraglomus brasilianum</name>
    <dbReference type="NCBI Taxonomy" id="144538"/>
    <lineage>
        <taxon>Eukaryota</taxon>
        <taxon>Fungi</taxon>
        <taxon>Fungi incertae sedis</taxon>
        <taxon>Mucoromycota</taxon>
        <taxon>Glomeromycotina</taxon>
        <taxon>Glomeromycetes</taxon>
        <taxon>Paraglomerales</taxon>
        <taxon>Paraglomeraceae</taxon>
        <taxon>Paraglomus</taxon>
    </lineage>
</organism>